<evidence type="ECO:0000256" key="3">
    <source>
        <dbReference type="ARBA" id="ARBA00022692"/>
    </source>
</evidence>
<dbReference type="AlphaFoldDB" id="A0AAW1P317"/>
<dbReference type="GO" id="GO:0016192">
    <property type="term" value="P:vesicle-mediated transport"/>
    <property type="evidence" value="ECO:0007669"/>
    <property type="project" value="InterPro"/>
</dbReference>
<dbReference type="GO" id="GO:0012505">
    <property type="term" value="C:endomembrane system"/>
    <property type="evidence" value="ECO:0007669"/>
    <property type="project" value="UniProtKB-ARBA"/>
</dbReference>
<evidence type="ECO:0000256" key="4">
    <source>
        <dbReference type="ARBA" id="ARBA00022927"/>
    </source>
</evidence>
<evidence type="ECO:0000256" key="7">
    <source>
        <dbReference type="ARBA" id="ARBA00025800"/>
    </source>
</evidence>
<keyword evidence="6 8" id="KW-0472">Membrane</keyword>
<dbReference type="GO" id="GO:0016020">
    <property type="term" value="C:membrane"/>
    <property type="evidence" value="ECO:0007669"/>
    <property type="project" value="UniProtKB-SubCell"/>
</dbReference>
<comment type="caution">
    <text evidence="9">The sequence shown here is derived from an EMBL/GenBank/DDBJ whole genome shotgun (WGS) entry which is preliminary data.</text>
</comment>
<dbReference type="EMBL" id="JALJOQ010000060">
    <property type="protein sequence ID" value="KAK9803362.1"/>
    <property type="molecule type" value="Genomic_DNA"/>
</dbReference>
<dbReference type="Proteomes" id="UP001465755">
    <property type="component" value="Unassembled WGS sequence"/>
</dbReference>
<feature type="transmembrane region" description="Helical" evidence="8">
    <location>
        <begin position="166"/>
        <end position="185"/>
    </location>
</feature>
<feature type="transmembrane region" description="Helical" evidence="8">
    <location>
        <begin position="108"/>
        <end position="130"/>
    </location>
</feature>
<dbReference type="GO" id="GO:0015031">
    <property type="term" value="P:protein transport"/>
    <property type="evidence" value="ECO:0007669"/>
    <property type="project" value="UniProtKB-KW"/>
</dbReference>
<dbReference type="GO" id="GO:0005737">
    <property type="term" value="C:cytoplasm"/>
    <property type="evidence" value="ECO:0007669"/>
    <property type="project" value="UniProtKB-ARBA"/>
</dbReference>
<gene>
    <name evidence="9" type="ORF">WJX73_008808</name>
</gene>
<reference evidence="9 10" key="1">
    <citation type="journal article" date="2024" name="Nat. Commun.">
        <title>Phylogenomics reveals the evolutionary origins of lichenization in chlorophyte algae.</title>
        <authorList>
            <person name="Puginier C."/>
            <person name="Libourel C."/>
            <person name="Otte J."/>
            <person name="Skaloud P."/>
            <person name="Haon M."/>
            <person name="Grisel S."/>
            <person name="Petersen M."/>
            <person name="Berrin J.G."/>
            <person name="Delaux P.M."/>
            <person name="Dal Grande F."/>
            <person name="Keller J."/>
        </authorList>
    </citation>
    <scope>NUCLEOTIDE SEQUENCE [LARGE SCALE GENOMIC DNA]</scope>
    <source>
        <strain evidence="9 10">SAG 2036</strain>
    </source>
</reference>
<organism evidence="9 10">
    <name type="scientific">Symbiochloris irregularis</name>
    <dbReference type="NCBI Taxonomy" id="706552"/>
    <lineage>
        <taxon>Eukaryota</taxon>
        <taxon>Viridiplantae</taxon>
        <taxon>Chlorophyta</taxon>
        <taxon>core chlorophytes</taxon>
        <taxon>Trebouxiophyceae</taxon>
        <taxon>Trebouxiales</taxon>
        <taxon>Trebouxiaceae</taxon>
        <taxon>Symbiochloris</taxon>
    </lineage>
</organism>
<evidence type="ECO:0000313" key="9">
    <source>
        <dbReference type="EMBL" id="KAK9803362.1"/>
    </source>
</evidence>
<proteinExistence type="inferred from homology"/>
<keyword evidence="10" id="KW-1185">Reference proteome</keyword>
<comment type="function">
    <text evidence="8">May be involved in fusion of retrograde transport vesicles derived from an endocytic compartment with the Golgi complex.</text>
</comment>
<evidence type="ECO:0000313" key="10">
    <source>
        <dbReference type="Proteomes" id="UP001465755"/>
    </source>
</evidence>
<keyword evidence="4 8" id="KW-0653">Protein transport</keyword>
<feature type="transmembrane region" description="Helical" evidence="8">
    <location>
        <begin position="77"/>
        <end position="102"/>
    </location>
</feature>
<name>A0AAW1P317_9CHLO</name>
<evidence type="ECO:0000256" key="6">
    <source>
        <dbReference type="ARBA" id="ARBA00023136"/>
    </source>
</evidence>
<sequence length="218" mass="23749">MPQLWKESVLAEWNKYSSDAAGPSQTDKMLNSMEEGSSSVNSFFSNNFARFAAGAQGLGAQVQGGIAGVQMPTTSTYVYFAAILGAGLIFLLLAFTLFLPVIMLAPAKFAICFTIGSGLVMASFVTLKGWKGQLQHMMTKERLPFSLAYIGSMGGTLYAAMQLHSYILSIVFCVLQFIALLYYVLSYFPGGTAGMRFVMMMMYQGLLQCTNGLRKTVM</sequence>
<dbReference type="PANTHER" id="PTHR23137">
    <property type="entry name" value="VESICLE TRANSPORT PROTEIN-RELATED"/>
    <property type="match status" value="1"/>
</dbReference>
<evidence type="ECO:0000256" key="8">
    <source>
        <dbReference type="RuleBase" id="RU363111"/>
    </source>
</evidence>
<feature type="transmembrane region" description="Helical" evidence="8">
    <location>
        <begin position="142"/>
        <end position="160"/>
    </location>
</feature>
<evidence type="ECO:0000256" key="1">
    <source>
        <dbReference type="ARBA" id="ARBA00004141"/>
    </source>
</evidence>
<keyword evidence="3 8" id="KW-0812">Transmembrane</keyword>
<comment type="similarity">
    <text evidence="7 8">Belongs to the SFT2 family.</text>
</comment>
<dbReference type="Pfam" id="PF04178">
    <property type="entry name" value="Got1"/>
    <property type="match status" value="1"/>
</dbReference>
<dbReference type="PANTHER" id="PTHR23137:SF36">
    <property type="entry name" value="VESICLE TRANSPORT PROTEIN SFT2C"/>
    <property type="match status" value="1"/>
</dbReference>
<protein>
    <recommendedName>
        <fullName evidence="8">Vesicle transport protein</fullName>
    </recommendedName>
</protein>
<keyword evidence="5 8" id="KW-1133">Transmembrane helix</keyword>
<comment type="subcellular location">
    <subcellularLocation>
        <location evidence="1 8">Membrane</location>
        <topology evidence="1 8">Multi-pass membrane protein</topology>
    </subcellularLocation>
</comment>
<evidence type="ECO:0000256" key="2">
    <source>
        <dbReference type="ARBA" id="ARBA00022448"/>
    </source>
</evidence>
<keyword evidence="2 8" id="KW-0813">Transport</keyword>
<dbReference type="InterPro" id="IPR007305">
    <property type="entry name" value="Vesicle_transpt_Got1/SFT2"/>
</dbReference>
<evidence type="ECO:0000256" key="5">
    <source>
        <dbReference type="ARBA" id="ARBA00022989"/>
    </source>
</evidence>
<dbReference type="InterPro" id="IPR011691">
    <property type="entry name" value="Vesicle_transpt_SFT2"/>
</dbReference>
<accession>A0AAW1P317</accession>